<protein>
    <submittedName>
        <fullName evidence="1">Uncharacterized protein</fullName>
    </submittedName>
</protein>
<dbReference type="AlphaFoldDB" id="A0AAV5BWG8"/>
<reference evidence="1" key="1">
    <citation type="journal article" date="2018" name="DNA Res.">
        <title>Multiple hybrid de novo genome assembly of finger millet, an orphan allotetraploid crop.</title>
        <authorList>
            <person name="Hatakeyama M."/>
            <person name="Aluri S."/>
            <person name="Balachadran M.T."/>
            <person name="Sivarajan S.R."/>
            <person name="Patrignani A."/>
            <person name="Gruter S."/>
            <person name="Poveda L."/>
            <person name="Shimizu-Inatsugi R."/>
            <person name="Baeten J."/>
            <person name="Francoijs K.J."/>
            <person name="Nataraja K.N."/>
            <person name="Reddy Y.A.N."/>
            <person name="Phadnis S."/>
            <person name="Ravikumar R.L."/>
            <person name="Schlapbach R."/>
            <person name="Sreeman S.M."/>
            <person name="Shimizu K.K."/>
        </authorList>
    </citation>
    <scope>NUCLEOTIDE SEQUENCE</scope>
</reference>
<name>A0AAV5BWG8_ELECO</name>
<dbReference type="Proteomes" id="UP001054889">
    <property type="component" value="Unassembled WGS sequence"/>
</dbReference>
<proteinExistence type="predicted"/>
<keyword evidence="2" id="KW-1185">Reference proteome</keyword>
<dbReference type="EMBL" id="BQKI01000003">
    <property type="protein sequence ID" value="GJM90332.1"/>
    <property type="molecule type" value="Genomic_DNA"/>
</dbReference>
<comment type="caution">
    <text evidence="1">The sequence shown here is derived from an EMBL/GenBank/DDBJ whole genome shotgun (WGS) entry which is preliminary data.</text>
</comment>
<reference evidence="1" key="2">
    <citation type="submission" date="2021-12" db="EMBL/GenBank/DDBJ databases">
        <title>Resequencing data analysis of finger millet.</title>
        <authorList>
            <person name="Hatakeyama M."/>
            <person name="Aluri S."/>
            <person name="Balachadran M.T."/>
            <person name="Sivarajan S.R."/>
            <person name="Poveda L."/>
            <person name="Shimizu-Inatsugi R."/>
            <person name="Schlapbach R."/>
            <person name="Sreeman S.M."/>
            <person name="Shimizu K.K."/>
        </authorList>
    </citation>
    <scope>NUCLEOTIDE SEQUENCE</scope>
</reference>
<dbReference type="PROSITE" id="PS51257">
    <property type="entry name" value="PROKAR_LIPOPROTEIN"/>
    <property type="match status" value="1"/>
</dbReference>
<organism evidence="1 2">
    <name type="scientific">Eleusine coracana subsp. coracana</name>
    <dbReference type="NCBI Taxonomy" id="191504"/>
    <lineage>
        <taxon>Eukaryota</taxon>
        <taxon>Viridiplantae</taxon>
        <taxon>Streptophyta</taxon>
        <taxon>Embryophyta</taxon>
        <taxon>Tracheophyta</taxon>
        <taxon>Spermatophyta</taxon>
        <taxon>Magnoliopsida</taxon>
        <taxon>Liliopsida</taxon>
        <taxon>Poales</taxon>
        <taxon>Poaceae</taxon>
        <taxon>PACMAD clade</taxon>
        <taxon>Chloridoideae</taxon>
        <taxon>Cynodonteae</taxon>
        <taxon>Eleusininae</taxon>
        <taxon>Eleusine</taxon>
    </lineage>
</organism>
<sequence>MAERERQQTDEVGNMVTFLGGLACVKKLQIYLPTEYSQESRYAASPVPLAPEFWEKQINADCVLNHLSSFTFLMEPPFDGHPCGGLCRFMVMNGRVLKRMRIEYLRSQVKLEHATKLEAVRNELNLCPRASPDVLVELSPLRCYPSC</sequence>
<gene>
    <name evidence="1" type="primary">ga06600</name>
    <name evidence="1" type="ORF">PR202_ga06600</name>
</gene>
<evidence type="ECO:0000313" key="2">
    <source>
        <dbReference type="Proteomes" id="UP001054889"/>
    </source>
</evidence>
<evidence type="ECO:0000313" key="1">
    <source>
        <dbReference type="EMBL" id="GJM90332.1"/>
    </source>
</evidence>
<accession>A0AAV5BWG8</accession>